<comment type="caution">
    <text evidence="1">The sequence shown here is derived from an EMBL/GenBank/DDBJ whole genome shotgun (WGS) entry which is preliminary data.</text>
</comment>
<evidence type="ECO:0000313" key="2">
    <source>
        <dbReference type="Proteomes" id="UP001208651"/>
    </source>
</evidence>
<organism evidence="1 2">
    <name type="scientific">Aeromonas media</name>
    <dbReference type="NCBI Taxonomy" id="651"/>
    <lineage>
        <taxon>Bacteria</taxon>
        <taxon>Pseudomonadati</taxon>
        <taxon>Pseudomonadota</taxon>
        <taxon>Gammaproteobacteria</taxon>
        <taxon>Aeromonadales</taxon>
        <taxon>Aeromonadaceae</taxon>
        <taxon>Aeromonas</taxon>
    </lineage>
</organism>
<dbReference type="AlphaFoldDB" id="A0AAW5RU92"/>
<dbReference type="InterPro" id="IPR029063">
    <property type="entry name" value="SAM-dependent_MTases_sf"/>
</dbReference>
<accession>A0AAW5RU92</accession>
<reference evidence="1" key="1">
    <citation type="submission" date="2022-01" db="EMBL/GenBank/DDBJ databases">
        <title>Comparison of Fish pathogen Aeromonas spp.</title>
        <authorList>
            <person name="Dubey S."/>
            <person name="Sorum H."/>
            <person name="Munangandu H.M."/>
        </authorList>
    </citation>
    <scope>NUCLEOTIDE SEQUENCE</scope>
    <source>
        <strain evidence="1">SD/21-15</strain>
    </source>
</reference>
<dbReference type="RefSeq" id="WP_263686735.1">
    <property type="nucleotide sequence ID" value="NZ_JAJVCY010000126.1"/>
</dbReference>
<evidence type="ECO:0008006" key="3">
    <source>
        <dbReference type="Google" id="ProtNLM"/>
    </source>
</evidence>
<protein>
    <recommendedName>
        <fullName evidence="3">DNA (cytosine-5-)-methyltransferase</fullName>
    </recommendedName>
</protein>
<feature type="non-terminal residue" evidence="1">
    <location>
        <position position="1"/>
    </location>
</feature>
<dbReference type="SUPFAM" id="SSF53335">
    <property type="entry name" value="S-adenosyl-L-methionine-dependent methyltransferases"/>
    <property type="match status" value="1"/>
</dbReference>
<dbReference type="Proteomes" id="UP001208651">
    <property type="component" value="Unassembled WGS sequence"/>
</dbReference>
<gene>
    <name evidence="1" type="ORF">LZT28_22785</name>
</gene>
<evidence type="ECO:0000313" key="1">
    <source>
        <dbReference type="EMBL" id="MCV3291006.1"/>
    </source>
</evidence>
<dbReference type="EMBL" id="JAJVCY010000126">
    <property type="protein sequence ID" value="MCV3291006.1"/>
    <property type="molecule type" value="Genomic_DNA"/>
</dbReference>
<sequence>TWVIVDIGLRMLVPKELYGCQGMPRHYIHDRGHDGTPLSITDQVLMVGNSVSPPPMAAIARANNPYKQLQIRRAA</sequence>
<proteinExistence type="predicted"/>
<name>A0AAW5RU92_AERME</name>